<evidence type="ECO:0000256" key="11">
    <source>
        <dbReference type="ARBA" id="ARBA00023170"/>
    </source>
</evidence>
<keyword evidence="3 17" id="KW-0813">Transport</keyword>
<keyword evidence="6 17" id="KW-1133">Transmembrane helix</keyword>
<feature type="transmembrane region" description="Helical" evidence="17">
    <location>
        <begin position="254"/>
        <end position="272"/>
    </location>
</feature>
<keyword evidence="21" id="KW-1185">Reference proteome</keyword>
<feature type="domain" description="Neurotransmitter-gated ion-channel ligand-binding" evidence="18">
    <location>
        <begin position="25"/>
        <end position="222"/>
    </location>
</feature>
<dbReference type="PANTHER" id="PTHR18945">
    <property type="entry name" value="NEUROTRANSMITTER GATED ION CHANNEL"/>
    <property type="match status" value="1"/>
</dbReference>
<dbReference type="OMA" id="SECHHYY"/>
<dbReference type="Gene3D" id="1.20.58.390">
    <property type="entry name" value="Neurotransmitter-gated ion-channel transmembrane domain"/>
    <property type="match status" value="2"/>
</dbReference>
<comment type="subcellular location">
    <subcellularLocation>
        <location evidence="16">Postsynaptic cell membrane</location>
        <topology evidence="16">Multi-pass membrane protein</topology>
    </subcellularLocation>
</comment>
<evidence type="ECO:0000256" key="4">
    <source>
        <dbReference type="ARBA" id="ARBA00022475"/>
    </source>
</evidence>
<dbReference type="CDD" id="cd19051">
    <property type="entry name" value="LGIC_TM_cation"/>
    <property type="match status" value="1"/>
</dbReference>
<evidence type="ECO:0000313" key="20">
    <source>
        <dbReference type="EMBL" id="TRY67230.1"/>
    </source>
</evidence>
<evidence type="ECO:0000256" key="2">
    <source>
        <dbReference type="ARBA" id="ARBA00009237"/>
    </source>
</evidence>
<evidence type="ECO:0008006" key="22">
    <source>
        <dbReference type="Google" id="ProtNLM"/>
    </source>
</evidence>
<name>A0A553NPA7_TIGCA</name>
<dbReference type="GO" id="GO:0004888">
    <property type="term" value="F:transmembrane signaling receptor activity"/>
    <property type="evidence" value="ECO:0007669"/>
    <property type="project" value="InterPro"/>
</dbReference>
<dbReference type="InterPro" id="IPR006202">
    <property type="entry name" value="Neur_chan_lig-bd"/>
</dbReference>
<evidence type="ECO:0000256" key="15">
    <source>
        <dbReference type="ARBA" id="ARBA00023303"/>
    </source>
</evidence>
<evidence type="ECO:0000256" key="1">
    <source>
        <dbReference type="ARBA" id="ARBA00003328"/>
    </source>
</evidence>
<evidence type="ECO:0000256" key="6">
    <source>
        <dbReference type="ARBA" id="ARBA00022989"/>
    </source>
</evidence>
<keyword evidence="15 17" id="KW-0407">Ion channel</keyword>
<evidence type="ECO:0000256" key="13">
    <source>
        <dbReference type="ARBA" id="ARBA00023257"/>
    </source>
</evidence>
<dbReference type="AlphaFoldDB" id="A0A553NPA7"/>
<comment type="caution">
    <text evidence="20">The sequence shown here is derived from an EMBL/GenBank/DDBJ whole genome shotgun (WGS) entry which is preliminary data.</text>
</comment>
<dbReference type="Pfam" id="PF02932">
    <property type="entry name" value="Neur_chan_memb"/>
    <property type="match status" value="1"/>
</dbReference>
<keyword evidence="7" id="KW-0770">Synapse</keyword>
<organism evidence="20 21">
    <name type="scientific">Tigriopus californicus</name>
    <name type="common">Marine copepod</name>
    <dbReference type="NCBI Taxonomy" id="6832"/>
    <lineage>
        <taxon>Eukaryota</taxon>
        <taxon>Metazoa</taxon>
        <taxon>Ecdysozoa</taxon>
        <taxon>Arthropoda</taxon>
        <taxon>Crustacea</taxon>
        <taxon>Multicrustacea</taxon>
        <taxon>Hexanauplia</taxon>
        <taxon>Copepoda</taxon>
        <taxon>Harpacticoida</taxon>
        <taxon>Harpacticidae</taxon>
        <taxon>Tigriopus</taxon>
    </lineage>
</organism>
<keyword evidence="11" id="KW-0675">Receptor</keyword>
<feature type="transmembrane region" description="Helical" evidence="17">
    <location>
        <begin position="224"/>
        <end position="248"/>
    </location>
</feature>
<gene>
    <name evidence="20" type="ORF">TCAL_05369</name>
</gene>
<evidence type="ECO:0000256" key="16">
    <source>
        <dbReference type="ARBA" id="ARBA00034104"/>
    </source>
</evidence>
<dbReference type="EMBL" id="VCGU01000011">
    <property type="protein sequence ID" value="TRY67230.1"/>
    <property type="molecule type" value="Genomic_DNA"/>
</dbReference>
<keyword evidence="14" id="KW-1071">Ligand-gated ion channel</keyword>
<dbReference type="CDD" id="cd18997">
    <property type="entry name" value="LGIC_ECD_nAChR"/>
    <property type="match status" value="1"/>
</dbReference>
<feature type="transmembrane region" description="Helical" evidence="17">
    <location>
        <begin position="449"/>
        <end position="473"/>
    </location>
</feature>
<evidence type="ECO:0000256" key="10">
    <source>
        <dbReference type="ARBA" id="ARBA00023157"/>
    </source>
</evidence>
<evidence type="ECO:0000256" key="3">
    <source>
        <dbReference type="ARBA" id="ARBA00022448"/>
    </source>
</evidence>
<evidence type="ECO:0000256" key="5">
    <source>
        <dbReference type="ARBA" id="ARBA00022692"/>
    </source>
</evidence>
<dbReference type="InterPro" id="IPR018000">
    <property type="entry name" value="Neurotransmitter_ion_chnl_CS"/>
</dbReference>
<dbReference type="InterPro" id="IPR038050">
    <property type="entry name" value="Neuro_actylchol_rec"/>
</dbReference>
<comment type="function">
    <text evidence="1">After binding acetylcholine, the AChR responds by an extensive change in conformation that affects all subunits and leads to opening of an ion-conducting channel across the plasma membrane.</text>
</comment>
<keyword evidence="12" id="KW-0325">Glycoprotein</keyword>
<keyword evidence="4" id="KW-1003">Cell membrane</keyword>
<evidence type="ECO:0000256" key="9">
    <source>
        <dbReference type="ARBA" id="ARBA00023136"/>
    </source>
</evidence>
<evidence type="ECO:0000256" key="14">
    <source>
        <dbReference type="ARBA" id="ARBA00023286"/>
    </source>
</evidence>
<proteinExistence type="inferred from homology"/>
<comment type="similarity">
    <text evidence="2">Belongs to the ligand-gated ion channel (TC 1.A.9) family. Acetylcholine receptor (TC 1.A.9.1) subfamily.</text>
</comment>
<evidence type="ECO:0000256" key="17">
    <source>
        <dbReference type="RuleBase" id="RU000687"/>
    </source>
</evidence>
<dbReference type="STRING" id="6832.A0A553NPA7"/>
<feature type="transmembrane region" description="Helical" evidence="17">
    <location>
        <begin position="284"/>
        <end position="306"/>
    </location>
</feature>
<dbReference type="PRINTS" id="PR00254">
    <property type="entry name" value="NICOTINICR"/>
</dbReference>
<reference evidence="20 21" key="1">
    <citation type="journal article" date="2018" name="Nat. Ecol. Evol.">
        <title>Genomic signatures of mitonuclear coevolution across populations of Tigriopus californicus.</title>
        <authorList>
            <person name="Barreto F.S."/>
            <person name="Watson E.T."/>
            <person name="Lima T.G."/>
            <person name="Willett C.S."/>
            <person name="Edmands S."/>
            <person name="Li W."/>
            <person name="Burton R.S."/>
        </authorList>
    </citation>
    <scope>NUCLEOTIDE SEQUENCE [LARGE SCALE GENOMIC DNA]</scope>
    <source>
        <strain evidence="20 21">San Diego</strain>
    </source>
</reference>
<dbReference type="InterPro" id="IPR006029">
    <property type="entry name" value="Neurotrans-gated_channel_TM"/>
</dbReference>
<keyword evidence="9 17" id="KW-0472">Membrane</keyword>
<feature type="transmembrane region" description="Helical" evidence="17">
    <location>
        <begin position="318"/>
        <end position="335"/>
    </location>
</feature>
<dbReference type="InterPro" id="IPR006201">
    <property type="entry name" value="Neur_channel"/>
</dbReference>
<evidence type="ECO:0000259" key="19">
    <source>
        <dbReference type="Pfam" id="PF02932"/>
    </source>
</evidence>
<dbReference type="InterPro" id="IPR036719">
    <property type="entry name" value="Neuro-gated_channel_TM_sf"/>
</dbReference>
<feature type="domain" description="Neurotransmitter-gated ion-channel transmembrane" evidence="19">
    <location>
        <begin position="229"/>
        <end position="460"/>
    </location>
</feature>
<dbReference type="Pfam" id="PF02931">
    <property type="entry name" value="Neur_chan_LBD"/>
    <property type="match status" value="1"/>
</dbReference>
<dbReference type="Gene3D" id="2.70.170.10">
    <property type="entry name" value="Neurotransmitter-gated ion-channel ligand-binding domain"/>
    <property type="match status" value="1"/>
</dbReference>
<keyword evidence="5 17" id="KW-0812">Transmembrane</keyword>
<feature type="non-terminal residue" evidence="20">
    <location>
        <position position="1"/>
    </location>
</feature>
<dbReference type="NCBIfam" id="TIGR00860">
    <property type="entry name" value="LIC"/>
    <property type="match status" value="1"/>
</dbReference>
<feature type="non-terminal residue" evidence="20">
    <location>
        <position position="475"/>
    </location>
</feature>
<evidence type="ECO:0000256" key="12">
    <source>
        <dbReference type="ARBA" id="ARBA00023180"/>
    </source>
</evidence>
<keyword evidence="8 17" id="KW-0406">Ion transport</keyword>
<dbReference type="Proteomes" id="UP000318571">
    <property type="component" value="Chromosome 4"/>
</dbReference>
<dbReference type="InterPro" id="IPR002394">
    <property type="entry name" value="Nicotinic_acetylcholine_rcpt"/>
</dbReference>
<protein>
    <recommendedName>
        <fullName evidence="22">Neurotransmitter-gated ion-channel ligand-binding domain-containing protein</fullName>
    </recommendedName>
</protein>
<dbReference type="FunFam" id="1.20.58.390:FF:000043">
    <property type="entry name" value="AcetylCholine Receptor"/>
    <property type="match status" value="1"/>
</dbReference>
<evidence type="ECO:0000256" key="7">
    <source>
        <dbReference type="ARBA" id="ARBA00023018"/>
    </source>
</evidence>
<dbReference type="InterPro" id="IPR036734">
    <property type="entry name" value="Neur_chan_lig-bd_sf"/>
</dbReference>
<dbReference type="PROSITE" id="PS00236">
    <property type="entry name" value="NEUROTR_ION_CHANNEL"/>
    <property type="match status" value="1"/>
</dbReference>
<dbReference type="FunFam" id="2.70.170.10:FF:000016">
    <property type="entry name" value="Nicotinic acetylcholine receptor subunit"/>
    <property type="match status" value="1"/>
</dbReference>
<dbReference type="GO" id="GO:0045211">
    <property type="term" value="C:postsynaptic membrane"/>
    <property type="evidence" value="ECO:0007669"/>
    <property type="project" value="UniProtKB-SubCell"/>
</dbReference>
<evidence type="ECO:0000259" key="18">
    <source>
        <dbReference type="Pfam" id="PF02931"/>
    </source>
</evidence>
<dbReference type="SUPFAM" id="SSF90112">
    <property type="entry name" value="Neurotransmitter-gated ion-channel transmembrane pore"/>
    <property type="match status" value="1"/>
</dbReference>
<keyword evidence="13" id="KW-0628">Postsynaptic cell membrane</keyword>
<dbReference type="GO" id="GO:0022848">
    <property type="term" value="F:acetylcholine-gated monoatomic cation-selective channel activity"/>
    <property type="evidence" value="ECO:0007669"/>
    <property type="project" value="InterPro"/>
</dbReference>
<sequence length="475" mass="54426">RAHFQEHHERRLIDDLLPGGSDVSIARKYTIEERPVVNELDVLELKFGLELQQIIDINEKDQVISTNMWLNLKWQDYSLMWSPTEYGNISDIRLPPHKIWTPDILLTNSASQVFNPTHPTNIVVYNNGDCVFIPPGLFQSTCKINILWFPFDDQECVFKFISWTYDASKLNISLDGTSADLSGYVENGEWKLLGFPGYRHLSSFDGSNYTEAIFKLNLRRRTMYYFSTLILPCVLIASMSIFGFYLPPESGEKITLQITVLMALTFYMNMVTELTPQSSETPLLGIYFSCIMVMVAASVVDAILVLNFHRQFGTENTMPYIIKFVFLQWLPWILFMKRPGQKITRSSMISHHEMQKLELHGNSTSSCSLLNNVLNVDDHLLRKCSTGVHEYQGFKIHACPCGRSGNIVEKELKLILTELQVITNKIHEKDRSAQFENDWKYAAMVLDRLSLVVFTFLTLLLSGACLVSAPQILVY</sequence>
<evidence type="ECO:0000256" key="8">
    <source>
        <dbReference type="ARBA" id="ARBA00023065"/>
    </source>
</evidence>
<keyword evidence="10" id="KW-1015">Disulfide bond</keyword>
<evidence type="ECO:0000313" key="21">
    <source>
        <dbReference type="Proteomes" id="UP000318571"/>
    </source>
</evidence>
<accession>A0A553NPA7</accession>
<dbReference type="SUPFAM" id="SSF63712">
    <property type="entry name" value="Nicotinic receptor ligand binding domain-like"/>
    <property type="match status" value="1"/>
</dbReference>
<dbReference type="PRINTS" id="PR00252">
    <property type="entry name" value="NRIONCHANNEL"/>
</dbReference>